<evidence type="ECO:0000259" key="5">
    <source>
        <dbReference type="PROSITE" id="PS50089"/>
    </source>
</evidence>
<accession>W3WI00</accession>
<dbReference type="KEGG" id="pfy:PFICI_15014"/>
<dbReference type="GO" id="GO:0006511">
    <property type="term" value="P:ubiquitin-dependent protein catabolic process"/>
    <property type="evidence" value="ECO:0007669"/>
    <property type="project" value="TreeGrafter"/>
</dbReference>
<keyword evidence="3" id="KW-0472">Membrane</keyword>
<gene>
    <name evidence="6" type="ORF">PFICI_15014</name>
</gene>
<evidence type="ECO:0000256" key="2">
    <source>
        <dbReference type="SAM" id="MobiDB-lite"/>
    </source>
</evidence>
<dbReference type="CDD" id="cd16454">
    <property type="entry name" value="RING-H2_PA-TM-RING"/>
    <property type="match status" value="1"/>
</dbReference>
<dbReference type="InParanoid" id="W3WI00"/>
<keyword evidence="3" id="KW-1133">Transmembrane helix</keyword>
<dbReference type="InterPro" id="IPR051826">
    <property type="entry name" value="E3_ubiquitin-ligase_domain"/>
</dbReference>
<evidence type="ECO:0000313" key="6">
    <source>
        <dbReference type="EMBL" id="ETS73409.1"/>
    </source>
</evidence>
<feature type="compositionally biased region" description="Low complexity" evidence="2">
    <location>
        <begin position="306"/>
        <end position="319"/>
    </location>
</feature>
<dbReference type="PANTHER" id="PTHR22765:SF416">
    <property type="entry name" value="E3 UBIQUITIN-PROTEIN LIGASE GODZILLA"/>
    <property type="match status" value="1"/>
</dbReference>
<evidence type="ECO:0000256" key="1">
    <source>
        <dbReference type="PROSITE-ProRule" id="PRU00175"/>
    </source>
</evidence>
<dbReference type="SUPFAM" id="SSF57850">
    <property type="entry name" value="RING/U-box"/>
    <property type="match status" value="1"/>
</dbReference>
<dbReference type="PROSITE" id="PS50089">
    <property type="entry name" value="ZF_RING_2"/>
    <property type="match status" value="1"/>
</dbReference>
<keyword evidence="7" id="KW-1185">Reference proteome</keyword>
<protein>
    <recommendedName>
        <fullName evidence="5">RING-type domain-containing protein</fullName>
    </recommendedName>
</protein>
<dbReference type="GO" id="GO:0061630">
    <property type="term" value="F:ubiquitin protein ligase activity"/>
    <property type="evidence" value="ECO:0007669"/>
    <property type="project" value="TreeGrafter"/>
</dbReference>
<dbReference type="Gene3D" id="3.30.40.10">
    <property type="entry name" value="Zinc/RING finger domain, C3HC4 (zinc finger)"/>
    <property type="match status" value="1"/>
</dbReference>
<keyword evidence="3" id="KW-0812">Transmembrane</keyword>
<keyword evidence="1" id="KW-0863">Zinc-finger</keyword>
<dbReference type="eggNOG" id="KOG0800">
    <property type="taxonomic scope" value="Eukaryota"/>
</dbReference>
<dbReference type="AlphaFoldDB" id="W3WI00"/>
<reference evidence="7" key="1">
    <citation type="journal article" date="2015" name="BMC Genomics">
        <title>Genomic and transcriptomic analysis of the endophytic fungus Pestalotiopsis fici reveals its lifestyle and high potential for synthesis of natural products.</title>
        <authorList>
            <person name="Wang X."/>
            <person name="Zhang X."/>
            <person name="Liu L."/>
            <person name="Xiang M."/>
            <person name="Wang W."/>
            <person name="Sun X."/>
            <person name="Che Y."/>
            <person name="Guo L."/>
            <person name="Liu G."/>
            <person name="Guo L."/>
            <person name="Wang C."/>
            <person name="Yin W.B."/>
            <person name="Stadler M."/>
            <person name="Zhang X."/>
            <person name="Liu X."/>
        </authorList>
    </citation>
    <scope>NUCLEOTIDE SEQUENCE [LARGE SCALE GENOMIC DNA]</scope>
    <source>
        <strain evidence="7">W106-1 / CGMCC3.15140</strain>
    </source>
</reference>
<dbReference type="GeneID" id="19280027"/>
<dbReference type="EMBL" id="KI912122">
    <property type="protein sequence ID" value="ETS73409.1"/>
    <property type="molecule type" value="Genomic_DNA"/>
</dbReference>
<name>W3WI00_PESFW</name>
<dbReference type="GO" id="GO:0008270">
    <property type="term" value="F:zinc ion binding"/>
    <property type="evidence" value="ECO:0007669"/>
    <property type="project" value="UniProtKB-KW"/>
</dbReference>
<organism evidence="6 7">
    <name type="scientific">Pestalotiopsis fici (strain W106-1 / CGMCC3.15140)</name>
    <dbReference type="NCBI Taxonomy" id="1229662"/>
    <lineage>
        <taxon>Eukaryota</taxon>
        <taxon>Fungi</taxon>
        <taxon>Dikarya</taxon>
        <taxon>Ascomycota</taxon>
        <taxon>Pezizomycotina</taxon>
        <taxon>Sordariomycetes</taxon>
        <taxon>Xylariomycetidae</taxon>
        <taxon>Amphisphaeriales</taxon>
        <taxon>Sporocadaceae</taxon>
        <taxon>Pestalotiopsis</taxon>
    </lineage>
</organism>
<dbReference type="STRING" id="1229662.W3WI00"/>
<dbReference type="InterPro" id="IPR001841">
    <property type="entry name" value="Znf_RING"/>
</dbReference>
<feature type="domain" description="RING-type" evidence="5">
    <location>
        <begin position="351"/>
        <end position="393"/>
    </location>
</feature>
<keyword evidence="1" id="KW-0479">Metal-binding</keyword>
<dbReference type="Pfam" id="PF13639">
    <property type="entry name" value="zf-RING_2"/>
    <property type="match status" value="1"/>
</dbReference>
<dbReference type="PANTHER" id="PTHR22765">
    <property type="entry name" value="RING FINGER AND PROTEASE ASSOCIATED DOMAIN-CONTAINING"/>
    <property type="match status" value="1"/>
</dbReference>
<feature type="signal peptide" evidence="4">
    <location>
        <begin position="1"/>
        <end position="19"/>
    </location>
</feature>
<dbReference type="OMA" id="PGCSICT"/>
<evidence type="ECO:0000313" key="7">
    <source>
        <dbReference type="Proteomes" id="UP000030651"/>
    </source>
</evidence>
<feature type="region of interest" description="Disordered" evidence="2">
    <location>
        <begin position="268"/>
        <end position="343"/>
    </location>
</feature>
<dbReference type="HOGENOM" id="CLU_008264_1_0_1"/>
<feature type="compositionally biased region" description="Low complexity" evidence="2">
    <location>
        <begin position="411"/>
        <end position="429"/>
    </location>
</feature>
<dbReference type="Proteomes" id="UP000030651">
    <property type="component" value="Unassembled WGS sequence"/>
</dbReference>
<feature type="chain" id="PRO_5004833403" description="RING-type domain-containing protein" evidence="4">
    <location>
        <begin position="20"/>
        <end position="503"/>
    </location>
</feature>
<keyword evidence="1" id="KW-0862">Zinc</keyword>
<feature type="transmembrane region" description="Helical" evidence="3">
    <location>
        <begin position="208"/>
        <end position="229"/>
    </location>
</feature>
<dbReference type="RefSeq" id="XP_007841786.1">
    <property type="nucleotide sequence ID" value="XM_007843595.1"/>
</dbReference>
<feature type="region of interest" description="Disordered" evidence="2">
    <location>
        <begin position="400"/>
        <end position="441"/>
    </location>
</feature>
<dbReference type="GO" id="GO:0005737">
    <property type="term" value="C:cytoplasm"/>
    <property type="evidence" value="ECO:0007669"/>
    <property type="project" value="TreeGrafter"/>
</dbReference>
<dbReference type="SMART" id="SM00184">
    <property type="entry name" value="RING"/>
    <property type="match status" value="1"/>
</dbReference>
<feature type="compositionally biased region" description="Polar residues" evidence="2">
    <location>
        <begin position="401"/>
        <end position="410"/>
    </location>
</feature>
<dbReference type="OrthoDB" id="8062037at2759"/>
<sequence>MARFLRAVAMLLLPVAALADQAETAPQTSLPSYFADYQMVLSLSPSETMAVASPQYPVVPLTGGAGLNATQTALGVISVTGSLVKVDQTNYNLFNDSSQIAYVSCDPNESNISPSDVLNGLMDSPNHPAAILLYTVDSSMMYCSLTGNDLTYQSIWSMVSSEDAWEARNLTAVAASSTVEAAITGNSTGASSSSSASGGNNSAVAMSILYSITGLITLLFLVIIATGAVRAHRNPERYGPRAGHGGRPRQSRARGLARAVLETLPIVKFGDPQPAKGDPDQELESVAGDHRVDSPEPVPNMTSGKAAVVSAPTTTTATTESNTDGAKAPAAEAGTPSAKNGGAGGDENLGCTICTEDFTVGEDVRVLPCDHKFHPACIDPWLVNVSGTCPLCRLDLRPQKSKTSTNSAEVTGTSSAAGGETEATSAAAADNTAPDARQDRRRSRLLDWNRLRHAPVDERIQALRQIREEGLSSNAEAVSPNTQHTRLTDRLREKFHIRTRTQG</sequence>
<evidence type="ECO:0000256" key="4">
    <source>
        <dbReference type="SAM" id="SignalP"/>
    </source>
</evidence>
<dbReference type="InterPro" id="IPR013083">
    <property type="entry name" value="Znf_RING/FYVE/PHD"/>
</dbReference>
<keyword evidence="4" id="KW-0732">Signal</keyword>
<proteinExistence type="predicted"/>
<evidence type="ECO:0000256" key="3">
    <source>
        <dbReference type="SAM" id="Phobius"/>
    </source>
</evidence>